<protein>
    <submittedName>
        <fullName evidence="2">Uncharacterized protein</fullName>
    </submittedName>
</protein>
<keyword evidence="1" id="KW-1133">Transmembrane helix</keyword>
<evidence type="ECO:0000256" key="1">
    <source>
        <dbReference type="SAM" id="Phobius"/>
    </source>
</evidence>
<dbReference type="Proteomes" id="UP000324029">
    <property type="component" value="Unassembled WGS sequence"/>
</dbReference>
<comment type="caution">
    <text evidence="2">The sequence shown here is derived from an EMBL/GenBank/DDBJ whole genome shotgun (WGS) entry which is preliminary data.</text>
</comment>
<dbReference type="AlphaFoldDB" id="A0A5D3GIU8"/>
<reference evidence="2 3" key="1">
    <citation type="submission" date="2019-08" db="EMBL/GenBank/DDBJ databases">
        <title>Subclass B2 metallo-beta lactamase from Pseudomonas synxantha.</title>
        <authorList>
            <person name="Poirel L."/>
            <person name="Palmieri M."/>
            <person name="Masseron A."/>
            <person name="Perreten V."/>
            <person name="Nordman P."/>
        </authorList>
    </citation>
    <scope>NUCLEOTIDE SEQUENCE [LARGE SCALE GENOMIC DNA]</scope>
    <source>
        <strain evidence="2 3">MCP106</strain>
    </source>
</reference>
<keyword evidence="1" id="KW-0812">Transmembrane</keyword>
<gene>
    <name evidence="2" type="ORF">FXO26_03315</name>
</gene>
<accession>A0A5D3GIU8</accession>
<organism evidence="2 3">
    <name type="scientific">Pseudomonas synxantha</name>
    <dbReference type="NCBI Taxonomy" id="47883"/>
    <lineage>
        <taxon>Bacteria</taxon>
        <taxon>Pseudomonadati</taxon>
        <taxon>Pseudomonadota</taxon>
        <taxon>Gammaproteobacteria</taxon>
        <taxon>Pseudomonadales</taxon>
        <taxon>Pseudomonadaceae</taxon>
        <taxon>Pseudomonas</taxon>
    </lineage>
</organism>
<keyword evidence="1" id="KW-0472">Membrane</keyword>
<evidence type="ECO:0000313" key="2">
    <source>
        <dbReference type="EMBL" id="TYK60160.1"/>
    </source>
</evidence>
<name>A0A5D3GIU8_9PSED</name>
<dbReference type="EMBL" id="VSRO01000001">
    <property type="protein sequence ID" value="TYK60160.1"/>
    <property type="molecule type" value="Genomic_DNA"/>
</dbReference>
<evidence type="ECO:0000313" key="3">
    <source>
        <dbReference type="Proteomes" id="UP000324029"/>
    </source>
</evidence>
<sequence>MAFFMVLLTAAIVVVVFVVCTAMATKRGSETNIRITLAAGAIAAVMVWVWYFNWSSSPERDREQVEKDCNNTTMAFVMSQNFVKQRLKAPSTAEFPYITDRGVRVDIMPNCSFAVSAHVDAQNAFGAAIRNQYTVKMSYNRASKMWSATDLNIQ</sequence>
<reference evidence="2 3" key="2">
    <citation type="submission" date="2019-08" db="EMBL/GenBank/DDBJ databases">
        <authorList>
            <person name="Brilhante M."/>
            <person name="Perreten V."/>
        </authorList>
    </citation>
    <scope>NUCLEOTIDE SEQUENCE [LARGE SCALE GENOMIC DNA]</scope>
    <source>
        <strain evidence="2 3">MCP106</strain>
    </source>
</reference>
<feature type="transmembrane region" description="Helical" evidence="1">
    <location>
        <begin position="32"/>
        <end position="52"/>
    </location>
</feature>
<proteinExistence type="predicted"/>
<dbReference type="RefSeq" id="WP_148852433.1">
    <property type="nucleotide sequence ID" value="NZ_VSRO01000001.1"/>
</dbReference>